<protein>
    <submittedName>
        <fullName evidence="3">MarR family transcriptional regulator</fullName>
    </submittedName>
</protein>
<reference evidence="3" key="1">
    <citation type="submission" date="2021-01" db="EMBL/GenBank/DDBJ databases">
        <title>Whole genome shotgun sequence of Cellulomonas chitinilytica NBRC 110799.</title>
        <authorList>
            <person name="Komaki H."/>
            <person name="Tamura T."/>
        </authorList>
    </citation>
    <scope>NUCLEOTIDE SEQUENCE</scope>
    <source>
        <strain evidence="3">NBRC 110799</strain>
    </source>
</reference>
<organism evidence="3 4">
    <name type="scientific">Cellulomonas chitinilytica</name>
    <dbReference type="NCBI Taxonomy" id="398759"/>
    <lineage>
        <taxon>Bacteria</taxon>
        <taxon>Bacillati</taxon>
        <taxon>Actinomycetota</taxon>
        <taxon>Actinomycetes</taxon>
        <taxon>Micrococcales</taxon>
        <taxon>Cellulomonadaceae</taxon>
        <taxon>Cellulomonas</taxon>
    </lineage>
</organism>
<dbReference type="RefSeq" id="WP_203757033.1">
    <property type="nucleotide sequence ID" value="NZ_BONK01000011.1"/>
</dbReference>
<evidence type="ECO:0000256" key="1">
    <source>
        <dbReference type="ARBA" id="ARBA00006479"/>
    </source>
</evidence>
<dbReference type="InterPro" id="IPR000600">
    <property type="entry name" value="ROK"/>
</dbReference>
<dbReference type="InterPro" id="IPR011991">
    <property type="entry name" value="ArsR-like_HTH"/>
</dbReference>
<evidence type="ECO:0000313" key="3">
    <source>
        <dbReference type="EMBL" id="GIG22380.1"/>
    </source>
</evidence>
<name>A0A919P521_9CELL</name>
<dbReference type="Pfam" id="PF00480">
    <property type="entry name" value="ROK"/>
    <property type="match status" value="1"/>
</dbReference>
<dbReference type="Proteomes" id="UP000632740">
    <property type="component" value="Unassembled WGS sequence"/>
</dbReference>
<dbReference type="PANTHER" id="PTHR18964:SF149">
    <property type="entry name" value="BIFUNCTIONAL UDP-N-ACETYLGLUCOSAMINE 2-EPIMERASE_N-ACETYLMANNOSAMINE KINASE"/>
    <property type="match status" value="1"/>
</dbReference>
<comment type="caution">
    <text evidence="3">The sequence shown here is derived from an EMBL/GenBank/DDBJ whole genome shotgun (WGS) entry which is preliminary data.</text>
</comment>
<dbReference type="Gene3D" id="1.10.10.10">
    <property type="entry name" value="Winged helix-like DNA-binding domain superfamily/Winged helix DNA-binding domain"/>
    <property type="match status" value="1"/>
</dbReference>
<dbReference type="Pfam" id="PF12802">
    <property type="entry name" value="MarR_2"/>
    <property type="match status" value="1"/>
</dbReference>
<feature type="domain" description="HTH marR-type" evidence="2">
    <location>
        <begin position="19"/>
        <end position="69"/>
    </location>
</feature>
<dbReference type="CDD" id="cd24073">
    <property type="entry name" value="ASKHA_ATPase_ROK_CYANR"/>
    <property type="match status" value="1"/>
</dbReference>
<dbReference type="InterPro" id="IPR036388">
    <property type="entry name" value="WH-like_DNA-bd_sf"/>
</dbReference>
<accession>A0A919P521</accession>
<dbReference type="AlphaFoldDB" id="A0A919P521"/>
<dbReference type="CDD" id="cd00090">
    <property type="entry name" value="HTH_ARSR"/>
    <property type="match status" value="1"/>
</dbReference>
<evidence type="ECO:0000259" key="2">
    <source>
        <dbReference type="Pfam" id="PF12802"/>
    </source>
</evidence>
<dbReference type="Gene3D" id="3.30.420.40">
    <property type="match status" value="2"/>
</dbReference>
<dbReference type="InterPro" id="IPR036390">
    <property type="entry name" value="WH_DNA-bd_sf"/>
</dbReference>
<sequence length="384" mass="39512">MSSQVRTWSPEGGTAHQVALEVLLRGPLSRADLARRLDLSQPTLSRLTKPLVERGLLVDSAVRPDPATGRPGQPLDVDAAAHHFVGVKLTGDAAHAVLVDLRGSIVAGRSAPIGGHAPADVVESVGALVEQTAGSLPSATTLTGVGVSLGGHSPDRSTVRVAPFLGWHDVPLGPLLSARTGLPVVVENDVAALTAAEHWFGEGRGTRSFAVLTVGAGVGYGLVVHDQLVTHPDMGIGLVGHFPLDPAGPPCPVGHRGCATAMLTEESLATQATVALRRAVTYDELLALAGADDPAARRIVDDSARALGRLVAAVANLTMPDRVVITGEGVELARVGDAALRAGLDADRDPLASPVDLVVRPGDFGQWARGAAVVALQDFVLRAP</sequence>
<gene>
    <name evidence="3" type="ORF">Cch01nite_31040</name>
</gene>
<dbReference type="PANTHER" id="PTHR18964">
    <property type="entry name" value="ROK (REPRESSOR, ORF, KINASE) FAMILY"/>
    <property type="match status" value="1"/>
</dbReference>
<keyword evidence="4" id="KW-1185">Reference proteome</keyword>
<dbReference type="InterPro" id="IPR043129">
    <property type="entry name" value="ATPase_NBD"/>
</dbReference>
<proteinExistence type="inferred from homology"/>
<dbReference type="SUPFAM" id="SSF53067">
    <property type="entry name" value="Actin-like ATPase domain"/>
    <property type="match status" value="1"/>
</dbReference>
<evidence type="ECO:0000313" key="4">
    <source>
        <dbReference type="Proteomes" id="UP000632740"/>
    </source>
</evidence>
<dbReference type="SUPFAM" id="SSF46785">
    <property type="entry name" value="Winged helix' DNA-binding domain"/>
    <property type="match status" value="1"/>
</dbReference>
<dbReference type="EMBL" id="BONK01000011">
    <property type="protein sequence ID" value="GIG22380.1"/>
    <property type="molecule type" value="Genomic_DNA"/>
</dbReference>
<comment type="similarity">
    <text evidence="1">Belongs to the ROK (NagC/XylR) family.</text>
</comment>
<dbReference type="InterPro" id="IPR000835">
    <property type="entry name" value="HTH_MarR-typ"/>
</dbReference>
<dbReference type="GO" id="GO:0003700">
    <property type="term" value="F:DNA-binding transcription factor activity"/>
    <property type="evidence" value="ECO:0007669"/>
    <property type="project" value="InterPro"/>
</dbReference>